<dbReference type="Gene3D" id="3.80.10.10">
    <property type="entry name" value="Ribonuclease Inhibitor"/>
    <property type="match status" value="1"/>
</dbReference>
<keyword evidence="5" id="KW-0472">Membrane</keyword>
<accession>A0A6A6LYT9</accession>
<keyword evidence="4" id="KW-0677">Repeat</keyword>
<evidence type="ECO:0000256" key="1">
    <source>
        <dbReference type="ARBA" id="ARBA00004479"/>
    </source>
</evidence>
<evidence type="ECO:0000256" key="2">
    <source>
        <dbReference type="ARBA" id="ARBA00022614"/>
    </source>
</evidence>
<sequence length="252" mass="27846">MTSNLEILSLGENNFSGLLKPGIGKLYNLRTVKAGYNSFTDPIPPEIANLSQLITLSLCGSRFSVLIPPTLSKLSSIQGLVFQSDALEGPIPENISELKHLTFLMLGLNRLAGPIPDAVSKLEMLSYLDLHSNMLNGSIPSKCIHEEGNNKSRCVQLWDYSDGVPNKRRPTQMTEEDGLPISQSQVIEKALGNGINGLLQVLDPLIAMNISKEEETLIEFFKLTLFCTNPNPDKRPNMNEVLSSLKRLRRQS</sequence>
<keyword evidence="7" id="KW-0325">Glycoprotein</keyword>
<dbReference type="SUPFAM" id="SSF52058">
    <property type="entry name" value="L domain-like"/>
    <property type="match status" value="1"/>
</dbReference>
<evidence type="ECO:0000256" key="5">
    <source>
        <dbReference type="ARBA" id="ARBA00023136"/>
    </source>
</evidence>
<reference evidence="8 9" key="1">
    <citation type="journal article" date="2020" name="Mol. Plant">
        <title>The Chromosome-Based Rubber Tree Genome Provides New Insights into Spurge Genome Evolution and Rubber Biosynthesis.</title>
        <authorList>
            <person name="Liu J."/>
            <person name="Shi C."/>
            <person name="Shi C.C."/>
            <person name="Li W."/>
            <person name="Zhang Q.J."/>
            <person name="Zhang Y."/>
            <person name="Li K."/>
            <person name="Lu H.F."/>
            <person name="Shi C."/>
            <person name="Zhu S.T."/>
            <person name="Xiao Z.Y."/>
            <person name="Nan H."/>
            <person name="Yue Y."/>
            <person name="Zhu X.G."/>
            <person name="Wu Y."/>
            <person name="Hong X.N."/>
            <person name="Fan G.Y."/>
            <person name="Tong Y."/>
            <person name="Zhang D."/>
            <person name="Mao C.L."/>
            <person name="Liu Y.L."/>
            <person name="Hao S.J."/>
            <person name="Liu W.Q."/>
            <person name="Lv M.Q."/>
            <person name="Zhang H.B."/>
            <person name="Liu Y."/>
            <person name="Hu-Tang G.R."/>
            <person name="Wang J.P."/>
            <person name="Wang J.H."/>
            <person name="Sun Y.H."/>
            <person name="Ni S.B."/>
            <person name="Chen W.B."/>
            <person name="Zhang X.C."/>
            <person name="Jiao Y.N."/>
            <person name="Eichler E.E."/>
            <person name="Li G.H."/>
            <person name="Liu X."/>
            <person name="Gao L.Z."/>
        </authorList>
    </citation>
    <scope>NUCLEOTIDE SEQUENCE [LARGE SCALE GENOMIC DNA]</scope>
    <source>
        <strain evidence="9">cv. GT1</strain>
        <tissue evidence="8">Leaf</tissue>
    </source>
</reference>
<keyword evidence="2" id="KW-0433">Leucine-rich repeat</keyword>
<dbReference type="InterPro" id="IPR051716">
    <property type="entry name" value="Plant_RL_S/T_kinase"/>
</dbReference>
<proteinExistence type="predicted"/>
<keyword evidence="6" id="KW-0675">Receptor</keyword>
<evidence type="ECO:0000256" key="3">
    <source>
        <dbReference type="ARBA" id="ARBA00022729"/>
    </source>
</evidence>
<dbReference type="AlphaFoldDB" id="A0A6A6LYT9"/>
<dbReference type="Proteomes" id="UP000467840">
    <property type="component" value="Chromosome 9"/>
</dbReference>
<keyword evidence="3" id="KW-0732">Signal</keyword>
<evidence type="ECO:0000313" key="9">
    <source>
        <dbReference type="Proteomes" id="UP000467840"/>
    </source>
</evidence>
<gene>
    <name evidence="8" type="ORF">GH714_004879</name>
</gene>
<dbReference type="InterPro" id="IPR032675">
    <property type="entry name" value="LRR_dom_sf"/>
</dbReference>
<dbReference type="GO" id="GO:0016020">
    <property type="term" value="C:membrane"/>
    <property type="evidence" value="ECO:0007669"/>
    <property type="project" value="UniProtKB-SubCell"/>
</dbReference>
<dbReference type="PANTHER" id="PTHR48053:SF152">
    <property type="entry name" value="(WILD MALAYSIAN BANANA) HYPOTHETICAL PROTEIN"/>
    <property type="match status" value="1"/>
</dbReference>
<keyword evidence="9" id="KW-1185">Reference proteome</keyword>
<evidence type="ECO:0000256" key="6">
    <source>
        <dbReference type="ARBA" id="ARBA00023170"/>
    </source>
</evidence>
<evidence type="ECO:0000313" key="8">
    <source>
        <dbReference type="EMBL" id="KAF2305388.1"/>
    </source>
</evidence>
<dbReference type="Pfam" id="PF00560">
    <property type="entry name" value="LRR_1"/>
    <property type="match status" value="2"/>
</dbReference>
<comment type="caution">
    <text evidence="8">The sequence shown here is derived from an EMBL/GenBank/DDBJ whole genome shotgun (WGS) entry which is preliminary data.</text>
</comment>
<evidence type="ECO:0000256" key="4">
    <source>
        <dbReference type="ARBA" id="ARBA00022737"/>
    </source>
</evidence>
<dbReference type="Gene3D" id="1.10.510.10">
    <property type="entry name" value="Transferase(Phosphotransferase) domain 1"/>
    <property type="match status" value="1"/>
</dbReference>
<organism evidence="8 9">
    <name type="scientific">Hevea brasiliensis</name>
    <name type="common">Para rubber tree</name>
    <name type="synonym">Siphonia brasiliensis</name>
    <dbReference type="NCBI Taxonomy" id="3981"/>
    <lineage>
        <taxon>Eukaryota</taxon>
        <taxon>Viridiplantae</taxon>
        <taxon>Streptophyta</taxon>
        <taxon>Embryophyta</taxon>
        <taxon>Tracheophyta</taxon>
        <taxon>Spermatophyta</taxon>
        <taxon>Magnoliopsida</taxon>
        <taxon>eudicotyledons</taxon>
        <taxon>Gunneridae</taxon>
        <taxon>Pentapetalae</taxon>
        <taxon>rosids</taxon>
        <taxon>fabids</taxon>
        <taxon>Malpighiales</taxon>
        <taxon>Euphorbiaceae</taxon>
        <taxon>Crotonoideae</taxon>
        <taxon>Micrandreae</taxon>
        <taxon>Hevea</taxon>
    </lineage>
</organism>
<evidence type="ECO:0000256" key="7">
    <source>
        <dbReference type="ARBA" id="ARBA00023180"/>
    </source>
</evidence>
<protein>
    <recommendedName>
        <fullName evidence="10">Serine-threonine/tyrosine-protein kinase catalytic domain-containing protein</fullName>
    </recommendedName>
</protein>
<comment type="subcellular location">
    <subcellularLocation>
        <location evidence="1">Membrane</location>
        <topology evidence="1">Single-pass type I membrane protein</topology>
    </subcellularLocation>
</comment>
<name>A0A6A6LYT9_HEVBR</name>
<evidence type="ECO:0008006" key="10">
    <source>
        <dbReference type="Google" id="ProtNLM"/>
    </source>
</evidence>
<dbReference type="EMBL" id="JAAGAX010000008">
    <property type="protein sequence ID" value="KAF2305388.1"/>
    <property type="molecule type" value="Genomic_DNA"/>
</dbReference>
<dbReference type="PANTHER" id="PTHR48053">
    <property type="entry name" value="LEUCINE RICH REPEAT FAMILY PROTEIN, EXPRESSED"/>
    <property type="match status" value="1"/>
</dbReference>
<dbReference type="InterPro" id="IPR001611">
    <property type="entry name" value="Leu-rich_rpt"/>
</dbReference>
<dbReference type="FunFam" id="3.80.10.10:FF:000041">
    <property type="entry name" value="LRR receptor-like serine/threonine-protein kinase ERECTA"/>
    <property type="match status" value="1"/>
</dbReference>